<proteinExistence type="predicted"/>
<evidence type="ECO:0000313" key="1">
    <source>
        <dbReference type="EMBL" id="KAG7445437.1"/>
    </source>
</evidence>
<sequence>MTRELTSALQHLTSAPTFSSLAVAGISIFRCLDDPYCIPWAGLTELTLNNLSYISTCLALLALCPLLERCTISVDGAAFHRLDPSTEQHVRPHQPPGHTIAQPRLAALALTLSGDVLPALFAAPLHAPALCSLTLSINLLSGPTPTWPHAAFAAWLTRAQCTLERITLRRTGMQGSEFYSCLALPAFTGVRELTVQELTPREAGWFPAGSVECISRDALAALTVRGGGEGGCVLLPKLEVLVLQGWCVEGGGGAALVEMVRSRRRAGGGGGVQLRKFSWSRMADYDYLDIGDPCTLKMLMEGGLDTGEKNLAAAVNVDFCSDICVSLWDLISTPF</sequence>
<dbReference type="EMBL" id="MU250537">
    <property type="protein sequence ID" value="KAG7445437.1"/>
    <property type="molecule type" value="Genomic_DNA"/>
</dbReference>
<dbReference type="RefSeq" id="XP_043038937.1">
    <property type="nucleotide sequence ID" value="XM_043177322.1"/>
</dbReference>
<reference evidence="1" key="1">
    <citation type="submission" date="2020-11" db="EMBL/GenBank/DDBJ databases">
        <title>Adaptations for nitrogen fixation in a non-lichenized fungal sporocarp promotes dispersal by wood-feeding termites.</title>
        <authorList>
            <consortium name="DOE Joint Genome Institute"/>
            <person name="Koch R.A."/>
            <person name="Yoon G."/>
            <person name="Arayal U."/>
            <person name="Lail K."/>
            <person name="Amirebrahimi M."/>
            <person name="Labutti K."/>
            <person name="Lipzen A."/>
            <person name="Riley R."/>
            <person name="Barry K."/>
            <person name="Henrissat B."/>
            <person name="Grigoriev I.V."/>
            <person name="Herr J.R."/>
            <person name="Aime M.C."/>
        </authorList>
    </citation>
    <scope>NUCLEOTIDE SEQUENCE</scope>
    <source>
        <strain evidence="1">MCA 3950</strain>
    </source>
</reference>
<dbReference type="AlphaFoldDB" id="A0A9P7VRT9"/>
<dbReference type="Proteomes" id="UP000812287">
    <property type="component" value="Unassembled WGS sequence"/>
</dbReference>
<dbReference type="OrthoDB" id="2904022at2759"/>
<protein>
    <submittedName>
        <fullName evidence="1">Uncharacterized protein</fullName>
    </submittedName>
</protein>
<name>A0A9P7VRT9_9AGAR</name>
<evidence type="ECO:0000313" key="2">
    <source>
        <dbReference type="Proteomes" id="UP000812287"/>
    </source>
</evidence>
<comment type="caution">
    <text evidence="1">The sequence shown here is derived from an EMBL/GenBank/DDBJ whole genome shotgun (WGS) entry which is preliminary data.</text>
</comment>
<dbReference type="GeneID" id="66099609"/>
<keyword evidence="2" id="KW-1185">Reference proteome</keyword>
<organism evidence="1 2">
    <name type="scientific">Guyanagaster necrorhizus</name>
    <dbReference type="NCBI Taxonomy" id="856835"/>
    <lineage>
        <taxon>Eukaryota</taxon>
        <taxon>Fungi</taxon>
        <taxon>Dikarya</taxon>
        <taxon>Basidiomycota</taxon>
        <taxon>Agaricomycotina</taxon>
        <taxon>Agaricomycetes</taxon>
        <taxon>Agaricomycetidae</taxon>
        <taxon>Agaricales</taxon>
        <taxon>Marasmiineae</taxon>
        <taxon>Physalacriaceae</taxon>
        <taxon>Guyanagaster</taxon>
    </lineage>
</organism>
<accession>A0A9P7VRT9</accession>
<gene>
    <name evidence="1" type="ORF">BT62DRAFT_1007191</name>
</gene>